<dbReference type="AlphaFoldDB" id="A0AAN7UK48"/>
<sequence>MKHRRHGEFQVSQVDQLLSDWLPLMKAPQALRSIQARTKSQQGKPYQPVVEVGAEDEVADGPRVVGHN</sequence>
<dbReference type="EMBL" id="JAWHQM010000019">
    <property type="protein sequence ID" value="KAK5631228.1"/>
    <property type="molecule type" value="Genomic_DNA"/>
</dbReference>
<comment type="caution">
    <text evidence="1">The sequence shown here is derived from an EMBL/GenBank/DDBJ whole genome shotgun (WGS) entry which is preliminary data.</text>
</comment>
<name>A0AAN7UK48_9PEZI</name>
<reference evidence="1 2" key="1">
    <citation type="submission" date="2023-10" db="EMBL/GenBank/DDBJ databases">
        <title>Draft genome sequence of Xylaria bambusicola isolate GMP-LS, the root and basal stem rot pathogen of sugarcane in Indonesia.</title>
        <authorList>
            <person name="Selvaraj P."/>
            <person name="Muralishankar V."/>
            <person name="Muruganantham S."/>
            <person name="Sp S."/>
            <person name="Haryani S."/>
            <person name="Lau K.J.X."/>
            <person name="Naqvi N.I."/>
        </authorList>
    </citation>
    <scope>NUCLEOTIDE SEQUENCE [LARGE SCALE GENOMIC DNA]</scope>
    <source>
        <strain evidence="1">GMP-LS</strain>
    </source>
</reference>
<proteinExistence type="predicted"/>
<protein>
    <submittedName>
        <fullName evidence="1">Uncharacterized protein</fullName>
    </submittedName>
</protein>
<organism evidence="1 2">
    <name type="scientific">Xylaria bambusicola</name>
    <dbReference type="NCBI Taxonomy" id="326684"/>
    <lineage>
        <taxon>Eukaryota</taxon>
        <taxon>Fungi</taxon>
        <taxon>Dikarya</taxon>
        <taxon>Ascomycota</taxon>
        <taxon>Pezizomycotina</taxon>
        <taxon>Sordariomycetes</taxon>
        <taxon>Xylariomycetidae</taxon>
        <taxon>Xylariales</taxon>
        <taxon>Xylariaceae</taxon>
        <taxon>Xylaria</taxon>
    </lineage>
</organism>
<dbReference type="Proteomes" id="UP001305414">
    <property type="component" value="Unassembled WGS sequence"/>
</dbReference>
<evidence type="ECO:0000313" key="2">
    <source>
        <dbReference type="Proteomes" id="UP001305414"/>
    </source>
</evidence>
<keyword evidence="2" id="KW-1185">Reference proteome</keyword>
<accession>A0AAN7UK48</accession>
<gene>
    <name evidence="1" type="ORF">RRF57_006942</name>
</gene>
<evidence type="ECO:0000313" key="1">
    <source>
        <dbReference type="EMBL" id="KAK5631228.1"/>
    </source>
</evidence>